<sequence>MRTIALLGGMTYNATAIYYNIINRQVQKKLGGTHSASLLLQSFDHAEMGGYFTSGQWNAAASKLGKSALNLKAAGADGVMICCNIGHKVADEVERQSGLPLLHIADPTGRIIKEKGISKVALIGTKPVMEDTFFTDRLKTKFGIDVVVPGPEKRNAIQDMIFKELGANIFTAQQKSILLGAIEETVEQGAAGVVFACTELQFVVKPEDVKVPLWDTMEAHASGAADWVLADD</sequence>
<dbReference type="OrthoDB" id="187836at2759"/>
<dbReference type="VEuPathDB" id="FungiDB:HMPREF1541_04183"/>
<dbReference type="PANTHER" id="PTHR21198:SF7">
    <property type="entry name" value="ASPARTATE-GLUTAMATE RACEMASE FAMILY"/>
    <property type="match status" value="1"/>
</dbReference>
<dbReference type="Gene3D" id="3.40.50.1860">
    <property type="match status" value="2"/>
</dbReference>
<evidence type="ECO:0000256" key="2">
    <source>
        <dbReference type="ARBA" id="ARBA00023235"/>
    </source>
</evidence>
<dbReference type="Pfam" id="PF01177">
    <property type="entry name" value="Asp_Glu_race"/>
    <property type="match status" value="1"/>
</dbReference>
<dbReference type="PANTHER" id="PTHR21198">
    <property type="entry name" value="GLUTAMATE RACEMASE"/>
    <property type="match status" value="1"/>
</dbReference>
<evidence type="ECO:0008006" key="5">
    <source>
        <dbReference type="Google" id="ProtNLM"/>
    </source>
</evidence>
<keyword evidence="4" id="KW-1185">Reference proteome</keyword>
<dbReference type="RefSeq" id="XP_008716751.1">
    <property type="nucleotide sequence ID" value="XM_008718529.1"/>
</dbReference>
<accession>W2S0N9</accession>
<dbReference type="NCBIfam" id="TIGR00035">
    <property type="entry name" value="asp_race"/>
    <property type="match status" value="1"/>
</dbReference>
<reference evidence="3 4" key="1">
    <citation type="submission" date="2013-03" db="EMBL/GenBank/DDBJ databases">
        <title>The Genome Sequence of Phialophora europaea CBS 101466.</title>
        <authorList>
            <consortium name="The Broad Institute Genomics Platform"/>
            <person name="Cuomo C."/>
            <person name="de Hoog S."/>
            <person name="Gorbushina A."/>
            <person name="Walker B."/>
            <person name="Young S.K."/>
            <person name="Zeng Q."/>
            <person name="Gargeya S."/>
            <person name="Fitzgerald M."/>
            <person name="Haas B."/>
            <person name="Abouelleil A."/>
            <person name="Allen A.W."/>
            <person name="Alvarado L."/>
            <person name="Arachchi H.M."/>
            <person name="Berlin A.M."/>
            <person name="Chapman S.B."/>
            <person name="Gainer-Dewar J."/>
            <person name="Goldberg J."/>
            <person name="Griggs A."/>
            <person name="Gujja S."/>
            <person name="Hansen M."/>
            <person name="Howarth C."/>
            <person name="Imamovic A."/>
            <person name="Ireland A."/>
            <person name="Larimer J."/>
            <person name="McCowan C."/>
            <person name="Murphy C."/>
            <person name="Pearson M."/>
            <person name="Poon T.W."/>
            <person name="Priest M."/>
            <person name="Roberts A."/>
            <person name="Saif S."/>
            <person name="Shea T."/>
            <person name="Sisk P."/>
            <person name="Sykes S."/>
            <person name="Wortman J."/>
            <person name="Nusbaum C."/>
            <person name="Birren B."/>
        </authorList>
    </citation>
    <scope>NUCLEOTIDE SEQUENCE [LARGE SCALE GENOMIC DNA]</scope>
    <source>
        <strain evidence="3 4">CBS 101466</strain>
    </source>
</reference>
<dbReference type="Proteomes" id="UP000030752">
    <property type="component" value="Unassembled WGS sequence"/>
</dbReference>
<dbReference type="InParanoid" id="W2S0N9"/>
<evidence type="ECO:0000256" key="1">
    <source>
        <dbReference type="ARBA" id="ARBA00007847"/>
    </source>
</evidence>
<name>W2S0N9_CYPE1</name>
<dbReference type="InterPro" id="IPR001920">
    <property type="entry name" value="Asp/Glu_race"/>
</dbReference>
<dbReference type="SUPFAM" id="SSF53681">
    <property type="entry name" value="Aspartate/glutamate racemase"/>
    <property type="match status" value="2"/>
</dbReference>
<evidence type="ECO:0000313" key="4">
    <source>
        <dbReference type="Proteomes" id="UP000030752"/>
    </source>
</evidence>
<dbReference type="EMBL" id="KB822719">
    <property type="protein sequence ID" value="ETN42242.1"/>
    <property type="molecule type" value="Genomic_DNA"/>
</dbReference>
<dbReference type="HOGENOM" id="CLU_055360_1_0_1"/>
<dbReference type="InterPro" id="IPR015942">
    <property type="entry name" value="Asp/Glu/hydantoin_racemase"/>
</dbReference>
<dbReference type="AlphaFoldDB" id="W2S0N9"/>
<gene>
    <name evidence="3" type="ORF">HMPREF1541_04183</name>
</gene>
<comment type="similarity">
    <text evidence="1">Belongs to the aspartate/glutamate racemases family.</text>
</comment>
<dbReference type="GeneID" id="19971522"/>
<dbReference type="STRING" id="1220924.W2S0N9"/>
<proteinExistence type="inferred from homology"/>
<dbReference type="GO" id="GO:0047661">
    <property type="term" value="F:amino-acid racemase activity"/>
    <property type="evidence" value="ECO:0007669"/>
    <property type="project" value="InterPro"/>
</dbReference>
<organism evidence="3 4">
    <name type="scientific">Cyphellophora europaea (strain CBS 101466)</name>
    <name type="common">Phialophora europaea</name>
    <dbReference type="NCBI Taxonomy" id="1220924"/>
    <lineage>
        <taxon>Eukaryota</taxon>
        <taxon>Fungi</taxon>
        <taxon>Dikarya</taxon>
        <taxon>Ascomycota</taxon>
        <taxon>Pezizomycotina</taxon>
        <taxon>Eurotiomycetes</taxon>
        <taxon>Chaetothyriomycetidae</taxon>
        <taxon>Chaetothyriales</taxon>
        <taxon>Cyphellophoraceae</taxon>
        <taxon>Cyphellophora</taxon>
    </lineage>
</organism>
<keyword evidence="2" id="KW-0413">Isomerase</keyword>
<evidence type="ECO:0000313" key="3">
    <source>
        <dbReference type="EMBL" id="ETN42242.1"/>
    </source>
</evidence>
<dbReference type="InterPro" id="IPR004380">
    <property type="entry name" value="Asp_race"/>
</dbReference>
<protein>
    <recommendedName>
        <fullName evidence="5">Aspartate racemase</fullName>
    </recommendedName>
</protein>
<dbReference type="eggNOG" id="ENOG502SHHB">
    <property type="taxonomic scope" value="Eukaryota"/>
</dbReference>